<dbReference type="GO" id="GO:0004712">
    <property type="term" value="F:protein serine/threonine/tyrosine kinase activity"/>
    <property type="evidence" value="ECO:0007669"/>
    <property type="project" value="TreeGrafter"/>
</dbReference>
<dbReference type="Pfam" id="PF00069">
    <property type="entry name" value="Pkinase"/>
    <property type="match status" value="1"/>
</dbReference>
<feature type="region of interest" description="Disordered" evidence="7">
    <location>
        <begin position="1"/>
        <end position="20"/>
    </location>
</feature>
<evidence type="ECO:0000259" key="8">
    <source>
        <dbReference type="PROSITE" id="PS50011"/>
    </source>
</evidence>
<dbReference type="Proteomes" id="UP000449547">
    <property type="component" value="Unassembled WGS sequence"/>
</dbReference>
<evidence type="ECO:0000256" key="1">
    <source>
        <dbReference type="ARBA" id="ARBA00022527"/>
    </source>
</evidence>
<evidence type="ECO:0000313" key="10">
    <source>
        <dbReference type="Proteomes" id="UP000449547"/>
    </source>
</evidence>
<evidence type="ECO:0000256" key="2">
    <source>
        <dbReference type="ARBA" id="ARBA00022679"/>
    </source>
</evidence>
<dbReference type="GO" id="GO:0030447">
    <property type="term" value="P:filamentous growth"/>
    <property type="evidence" value="ECO:0007669"/>
    <property type="project" value="UniProtKB-ARBA"/>
</dbReference>
<feature type="compositionally biased region" description="Pro residues" evidence="7">
    <location>
        <begin position="142"/>
        <end position="152"/>
    </location>
</feature>
<dbReference type="InterPro" id="IPR011009">
    <property type="entry name" value="Kinase-like_dom_sf"/>
</dbReference>
<dbReference type="GeneID" id="54779801"/>
<evidence type="ECO:0000256" key="7">
    <source>
        <dbReference type="SAM" id="MobiDB-lite"/>
    </source>
</evidence>
<feature type="compositionally biased region" description="Basic and acidic residues" evidence="7">
    <location>
        <begin position="99"/>
        <end position="118"/>
    </location>
</feature>
<keyword evidence="3 6" id="KW-0547">Nucleotide-binding</keyword>
<dbReference type="GO" id="GO:0005524">
    <property type="term" value="F:ATP binding"/>
    <property type="evidence" value="ECO:0007669"/>
    <property type="project" value="UniProtKB-UniRule"/>
</dbReference>
<keyword evidence="1" id="KW-0723">Serine/threonine-protein kinase</keyword>
<dbReference type="VEuPathDB" id="FungiDB:DIURU_001148"/>
<dbReference type="FunFam" id="3.30.200.20:FF:000131">
    <property type="entry name" value="Dual specificity protein kinase TTK"/>
    <property type="match status" value="1"/>
</dbReference>
<dbReference type="EMBL" id="SWFT01000036">
    <property type="protein sequence ID" value="KAA8906206.1"/>
    <property type="molecule type" value="Genomic_DNA"/>
</dbReference>
<feature type="binding site" evidence="6">
    <location>
        <position position="246"/>
    </location>
    <ligand>
        <name>ATP</name>
        <dbReference type="ChEBI" id="CHEBI:30616"/>
    </ligand>
</feature>
<dbReference type="PROSITE" id="PS00108">
    <property type="entry name" value="PROTEIN_KINASE_ST"/>
    <property type="match status" value="1"/>
</dbReference>
<dbReference type="InterPro" id="IPR000719">
    <property type="entry name" value="Prot_kinase_dom"/>
</dbReference>
<evidence type="ECO:0000256" key="5">
    <source>
        <dbReference type="ARBA" id="ARBA00022840"/>
    </source>
</evidence>
<organism evidence="9 10">
    <name type="scientific">Diutina rugosa</name>
    <name type="common">Yeast</name>
    <name type="synonym">Candida rugosa</name>
    <dbReference type="NCBI Taxonomy" id="5481"/>
    <lineage>
        <taxon>Eukaryota</taxon>
        <taxon>Fungi</taxon>
        <taxon>Dikarya</taxon>
        <taxon>Ascomycota</taxon>
        <taxon>Saccharomycotina</taxon>
        <taxon>Pichiomycetes</taxon>
        <taxon>Debaryomycetaceae</taxon>
        <taxon>Diutina</taxon>
    </lineage>
</organism>
<accession>A0A642UX59</accession>
<dbReference type="GO" id="GO:0007059">
    <property type="term" value="P:chromosome segregation"/>
    <property type="evidence" value="ECO:0007669"/>
    <property type="project" value="TreeGrafter"/>
</dbReference>
<evidence type="ECO:0000256" key="4">
    <source>
        <dbReference type="ARBA" id="ARBA00022777"/>
    </source>
</evidence>
<keyword evidence="5 6" id="KW-0067">ATP-binding</keyword>
<dbReference type="GO" id="GO:0033316">
    <property type="term" value="P:meiotic spindle assembly checkpoint signaling"/>
    <property type="evidence" value="ECO:0007669"/>
    <property type="project" value="TreeGrafter"/>
</dbReference>
<feature type="compositionally biased region" description="Pro residues" evidence="7">
    <location>
        <begin position="184"/>
        <end position="200"/>
    </location>
</feature>
<keyword evidence="4" id="KW-0418">Kinase</keyword>
<sequence length="546" mass="60924">MSSSTAYDEDNTLRPPPLSKYSLSILGSAEMGIAAPTSSLLSNQRLHTPAPVPKEITPEYTSKRDKTPLSQPRRRRYGQKLGLPPKSRPPLAPVKIKPVNREANGHETPIKESSRINNDEFAVPAAKRPSLAPVVEQQIPPKHSPIPQSSPKPEPHHQSPMENAAAMASPRPPPLAMPPAARFEPPPPSPAALNPPPPFVVSPHDSSSRIFFVNDRQYKPVEVLGSGGSSKVYKVRDAKQNTWALKRVKFDKFDDQIKQSFAREITLLLKLAKSDRVVYLHDYAINDDELYLVMELGERDLAHIIHPRLEGRIEPETHLQFVRFYTSEILSCLREVHAAGIVHSDLKPANFIFIRGKLKVIDFGIADALGNTTMNIYRNQQIGTPNYMAPEAVSEAGGQWKVGKPSDVWSMGCMVYQMIYGQPPYANIESRHRLQAIRNPQHMIKFRPHGVGGLRVPPSVLEFLRGTLERNPDVRWTVEQGLSSAFLRPPVISNSVIRDIVHEAINFGHRHGGRNLTVDDYDQLVASAVRKINGLEWTYTGVSPDN</sequence>
<dbReference type="SMART" id="SM00220">
    <property type="entry name" value="S_TKc"/>
    <property type="match status" value="1"/>
</dbReference>
<feature type="domain" description="Protein kinase" evidence="8">
    <location>
        <begin position="218"/>
        <end position="487"/>
    </location>
</feature>
<dbReference type="Gene3D" id="1.10.510.10">
    <property type="entry name" value="Transferase(Phosphotransferase) domain 1"/>
    <property type="match status" value="1"/>
</dbReference>
<dbReference type="InterPro" id="IPR008271">
    <property type="entry name" value="Ser/Thr_kinase_AS"/>
</dbReference>
<dbReference type="GO" id="GO:0007094">
    <property type="term" value="P:mitotic spindle assembly checkpoint signaling"/>
    <property type="evidence" value="ECO:0007669"/>
    <property type="project" value="TreeGrafter"/>
</dbReference>
<dbReference type="PROSITE" id="PS50011">
    <property type="entry name" value="PROTEIN_KINASE_DOM"/>
    <property type="match status" value="1"/>
</dbReference>
<dbReference type="AlphaFoldDB" id="A0A642UX59"/>
<proteinExistence type="predicted"/>
<gene>
    <name evidence="9" type="ORF">DIURU_001148</name>
</gene>
<dbReference type="PROSITE" id="PS00107">
    <property type="entry name" value="PROTEIN_KINASE_ATP"/>
    <property type="match status" value="1"/>
</dbReference>
<reference evidence="9 10" key="1">
    <citation type="submission" date="2019-07" db="EMBL/GenBank/DDBJ databases">
        <title>Genome assembly of two rare yeast pathogens: Diutina rugosa and Trichomonascus ciferrii.</title>
        <authorList>
            <person name="Mixao V."/>
            <person name="Saus E."/>
            <person name="Hansen A."/>
            <person name="Lass-Flor C."/>
            <person name="Gabaldon T."/>
        </authorList>
    </citation>
    <scope>NUCLEOTIDE SEQUENCE [LARGE SCALE GENOMIC DNA]</scope>
    <source>
        <strain evidence="9 10">CBS 613</strain>
    </source>
</reference>
<keyword evidence="2" id="KW-0808">Transferase</keyword>
<dbReference type="RefSeq" id="XP_034014026.1">
    <property type="nucleotide sequence ID" value="XM_034153660.1"/>
</dbReference>
<dbReference type="InterPro" id="IPR017441">
    <property type="entry name" value="Protein_kinase_ATP_BS"/>
</dbReference>
<dbReference type="GO" id="GO:0005634">
    <property type="term" value="C:nucleus"/>
    <property type="evidence" value="ECO:0007669"/>
    <property type="project" value="TreeGrafter"/>
</dbReference>
<dbReference type="GO" id="GO:0000776">
    <property type="term" value="C:kinetochore"/>
    <property type="evidence" value="ECO:0007669"/>
    <property type="project" value="TreeGrafter"/>
</dbReference>
<dbReference type="PANTHER" id="PTHR22974:SF21">
    <property type="entry name" value="DUAL SPECIFICITY PROTEIN KINASE TTK"/>
    <property type="match status" value="1"/>
</dbReference>
<comment type="caution">
    <text evidence="9">The sequence shown here is derived from an EMBL/GenBank/DDBJ whole genome shotgun (WGS) entry which is preliminary data.</text>
</comment>
<dbReference type="GO" id="GO:0004674">
    <property type="term" value="F:protein serine/threonine kinase activity"/>
    <property type="evidence" value="ECO:0007669"/>
    <property type="project" value="UniProtKB-KW"/>
</dbReference>
<dbReference type="PANTHER" id="PTHR22974">
    <property type="entry name" value="MIXED LINEAGE PROTEIN KINASE"/>
    <property type="match status" value="1"/>
</dbReference>
<protein>
    <recommendedName>
        <fullName evidence="8">Protein kinase domain-containing protein</fullName>
    </recommendedName>
</protein>
<dbReference type="GO" id="GO:0034501">
    <property type="term" value="P:protein localization to kinetochore"/>
    <property type="evidence" value="ECO:0007669"/>
    <property type="project" value="TreeGrafter"/>
</dbReference>
<keyword evidence="10" id="KW-1185">Reference proteome</keyword>
<name>A0A642UX59_DIURU</name>
<evidence type="ECO:0000313" key="9">
    <source>
        <dbReference type="EMBL" id="KAA8906206.1"/>
    </source>
</evidence>
<dbReference type="OrthoDB" id="20524at2759"/>
<dbReference type="Gene3D" id="3.30.200.20">
    <property type="entry name" value="Phosphorylase Kinase, domain 1"/>
    <property type="match status" value="1"/>
</dbReference>
<dbReference type="SUPFAM" id="SSF56112">
    <property type="entry name" value="Protein kinase-like (PK-like)"/>
    <property type="match status" value="1"/>
</dbReference>
<evidence type="ECO:0000256" key="3">
    <source>
        <dbReference type="ARBA" id="ARBA00022741"/>
    </source>
</evidence>
<evidence type="ECO:0000256" key="6">
    <source>
        <dbReference type="PROSITE-ProRule" id="PRU10141"/>
    </source>
</evidence>
<feature type="region of interest" description="Disordered" evidence="7">
    <location>
        <begin position="40"/>
        <end position="200"/>
    </location>
</feature>